<keyword evidence="2" id="KW-0808">Transferase</keyword>
<feature type="domain" description="Phospholipid/glycerol acyltransferase" evidence="5">
    <location>
        <begin position="97"/>
        <end position="212"/>
    </location>
</feature>
<dbReference type="RefSeq" id="WP_155313902.1">
    <property type="nucleotide sequence ID" value="NZ_AP021879.1"/>
</dbReference>
<comment type="pathway">
    <text evidence="1">Lipid metabolism.</text>
</comment>
<dbReference type="Proteomes" id="UP000422108">
    <property type="component" value="Chromosome"/>
</dbReference>
<gene>
    <name evidence="6" type="ORF">DSCOOX_64740</name>
</gene>
<keyword evidence="4" id="KW-1133">Transmembrane helix</keyword>
<dbReference type="CDD" id="cd07989">
    <property type="entry name" value="LPLAT_AGPAT-like"/>
    <property type="match status" value="1"/>
</dbReference>
<dbReference type="GO" id="GO:0003841">
    <property type="term" value="F:1-acylglycerol-3-phosphate O-acyltransferase activity"/>
    <property type="evidence" value="ECO:0007669"/>
    <property type="project" value="TreeGrafter"/>
</dbReference>
<evidence type="ECO:0000256" key="3">
    <source>
        <dbReference type="ARBA" id="ARBA00023315"/>
    </source>
</evidence>
<sequence>MNPLRSRTDEHRPSASDRYRWVIDLGITLLLWAYFTLGFLVFFAPLYLLAAVVPATRMTAFQWLNHGFYWIFFRLCRLLMPRQHWQIDAAVKAIRASVIVCNHVSYIDPILLISLFPRHTTIVKARLFKIPIFGWMLGLTGYIPSAADHHLADVMLRRMETLCTDLARGANLIVFPEGTRSRDGSIAPFNTGAFKIARSCRMPIHVIVIRGTERLFTPGRFLFNTLAVNTISVMSVGHIMPDYNAPGFSLAGLMHEVRQQMVTAMARPANGA</sequence>
<evidence type="ECO:0000256" key="1">
    <source>
        <dbReference type="ARBA" id="ARBA00005189"/>
    </source>
</evidence>
<dbReference type="EMBL" id="AP021879">
    <property type="protein sequence ID" value="BBO93294.1"/>
    <property type="molecule type" value="Genomic_DNA"/>
</dbReference>
<evidence type="ECO:0000313" key="7">
    <source>
        <dbReference type="Proteomes" id="UP000422108"/>
    </source>
</evidence>
<dbReference type="AlphaFoldDB" id="A0A5K8ANT7"/>
<reference evidence="6 7" key="1">
    <citation type="submission" date="2019-11" db="EMBL/GenBank/DDBJ databases">
        <title>Comparative genomics of hydrocarbon-degrading Desulfosarcina strains.</title>
        <authorList>
            <person name="Watanabe M."/>
            <person name="Kojima H."/>
            <person name="Fukui M."/>
        </authorList>
    </citation>
    <scope>NUCLEOTIDE SEQUENCE [LARGE SCALE GENOMIC DNA]</scope>
    <source>
        <strain evidence="7">oXyS1</strain>
    </source>
</reference>
<dbReference type="SUPFAM" id="SSF69593">
    <property type="entry name" value="Glycerol-3-phosphate (1)-acyltransferase"/>
    <property type="match status" value="1"/>
</dbReference>
<keyword evidence="3" id="KW-0012">Acyltransferase</keyword>
<keyword evidence="4" id="KW-0812">Transmembrane</keyword>
<evidence type="ECO:0000313" key="6">
    <source>
        <dbReference type="EMBL" id="BBO93294.1"/>
    </source>
</evidence>
<dbReference type="PANTHER" id="PTHR10434:SF11">
    <property type="entry name" value="1-ACYL-SN-GLYCEROL-3-PHOSPHATE ACYLTRANSFERASE"/>
    <property type="match status" value="1"/>
</dbReference>
<dbReference type="InterPro" id="IPR002123">
    <property type="entry name" value="Plipid/glycerol_acylTrfase"/>
</dbReference>
<dbReference type="GO" id="GO:0006654">
    <property type="term" value="P:phosphatidic acid biosynthetic process"/>
    <property type="evidence" value="ECO:0007669"/>
    <property type="project" value="TreeGrafter"/>
</dbReference>
<organism evidence="6 7">
    <name type="scientific">Desulfosarcina ovata subsp. ovata</name>
    <dbReference type="NCBI Taxonomy" id="2752305"/>
    <lineage>
        <taxon>Bacteria</taxon>
        <taxon>Pseudomonadati</taxon>
        <taxon>Thermodesulfobacteriota</taxon>
        <taxon>Desulfobacteria</taxon>
        <taxon>Desulfobacterales</taxon>
        <taxon>Desulfosarcinaceae</taxon>
        <taxon>Desulfosarcina</taxon>
    </lineage>
</organism>
<feature type="transmembrane region" description="Helical" evidence="4">
    <location>
        <begin position="21"/>
        <end position="48"/>
    </location>
</feature>
<proteinExistence type="predicted"/>
<accession>A0A5K8ANT7</accession>
<keyword evidence="4" id="KW-0472">Membrane</keyword>
<dbReference type="Pfam" id="PF01553">
    <property type="entry name" value="Acyltransferase"/>
    <property type="match status" value="1"/>
</dbReference>
<keyword evidence="7" id="KW-1185">Reference proteome</keyword>
<protein>
    <recommendedName>
        <fullName evidence="5">Phospholipid/glycerol acyltransferase domain-containing protein</fullName>
    </recommendedName>
</protein>
<dbReference type="SMART" id="SM00563">
    <property type="entry name" value="PlsC"/>
    <property type="match status" value="1"/>
</dbReference>
<dbReference type="PANTHER" id="PTHR10434">
    <property type="entry name" value="1-ACYL-SN-GLYCEROL-3-PHOSPHATE ACYLTRANSFERASE"/>
    <property type="match status" value="1"/>
</dbReference>
<evidence type="ECO:0000256" key="4">
    <source>
        <dbReference type="SAM" id="Phobius"/>
    </source>
</evidence>
<evidence type="ECO:0000259" key="5">
    <source>
        <dbReference type="SMART" id="SM00563"/>
    </source>
</evidence>
<name>A0A5K8ANT7_9BACT</name>
<evidence type="ECO:0000256" key="2">
    <source>
        <dbReference type="ARBA" id="ARBA00022679"/>
    </source>
</evidence>